<dbReference type="InterPro" id="IPR052173">
    <property type="entry name" value="Beta-lactam_resp_regulator"/>
</dbReference>
<evidence type="ECO:0000256" key="1">
    <source>
        <dbReference type="SAM" id="Coils"/>
    </source>
</evidence>
<evidence type="ECO:0000259" key="3">
    <source>
        <dbReference type="Pfam" id="PF05569"/>
    </source>
</evidence>
<keyword evidence="2" id="KW-0812">Transmembrane</keyword>
<feature type="transmembrane region" description="Helical" evidence="2">
    <location>
        <begin position="313"/>
        <end position="335"/>
    </location>
</feature>
<feature type="transmembrane region" description="Helical" evidence="2">
    <location>
        <begin position="13"/>
        <end position="36"/>
    </location>
</feature>
<evidence type="ECO:0000313" key="4">
    <source>
        <dbReference type="EMBL" id="GEO21599.1"/>
    </source>
</evidence>
<gene>
    <name evidence="4" type="ORF">CQA01_21330</name>
</gene>
<feature type="transmembrane region" description="Helical" evidence="2">
    <location>
        <begin position="110"/>
        <end position="128"/>
    </location>
</feature>
<keyword evidence="2" id="KW-1133">Transmembrane helix</keyword>
<dbReference type="PANTHER" id="PTHR34978:SF3">
    <property type="entry name" value="SLR0241 PROTEIN"/>
    <property type="match status" value="1"/>
</dbReference>
<feature type="coiled-coil region" evidence="1">
    <location>
        <begin position="480"/>
        <end position="536"/>
    </location>
</feature>
<evidence type="ECO:0000313" key="5">
    <source>
        <dbReference type="Proteomes" id="UP000321301"/>
    </source>
</evidence>
<sequence length="571" mass="64427">MNTDWMSYSILEALGWALVHSLWQLSLIAAVIWGLFQIEAFKSPQRRYLIGLGALLAAFSLFVGTFIHEYRQNIILGGQEIPIPLSIIDNGMSPMETLVLSETLSDKIELALPYMVYFWLIGVLFYFIRHAGNYAALQQLKARATENLPQNIIKSAQKIKQQLGIRFGVDFKLSAEITVPLAYGILKPVVLIPVGLIVQLSPVQLEAIIAHELAHIRRHDFVINLGQSALEMVFFYHPAFWWINTLVKEAREHIADDMAIQAGIRSIDLANALAIIANQANEQSPELAMAAHSSKFPLLNRIKRMLGQEPARFSYSPLITKTMLLTLMLSAILLIGNASVEQTSEEVWVSTSLESKFDVPQFSRYDTLQKPVQVEAPQVIINEVVEIVAVPVVSEKIRVEVLPNNFIVSDINAAVLDSLPARPVLNLTAAPVADFGQVFNDSLMHRTTTIMGGLGDSIQFFAKNIVLLQGDTSILSQMQTANLQANLKALQLKMVVSQNELEQKMKVWEKEFQPKMEEFERKMEAWQKENEPKLKEFEEKMELWAEANAAKIRALEKEYELKAKEYLEKQQ</sequence>
<dbReference type="AlphaFoldDB" id="A0A512CBL5"/>
<dbReference type="PANTHER" id="PTHR34978">
    <property type="entry name" value="POSSIBLE SENSOR-TRANSDUCER PROTEIN BLAR"/>
    <property type="match status" value="1"/>
</dbReference>
<evidence type="ECO:0000256" key="2">
    <source>
        <dbReference type="SAM" id="Phobius"/>
    </source>
</evidence>
<accession>A0A512CBL5</accession>
<keyword evidence="2" id="KW-0472">Membrane</keyword>
<dbReference type="InterPro" id="IPR008756">
    <property type="entry name" value="Peptidase_M56"/>
</dbReference>
<dbReference type="Gene3D" id="3.30.2010.10">
    <property type="entry name" value="Metalloproteases ('zincins'), catalytic domain"/>
    <property type="match status" value="1"/>
</dbReference>
<protein>
    <recommendedName>
        <fullName evidence="3">Peptidase M56 domain-containing protein</fullName>
    </recommendedName>
</protein>
<feature type="transmembrane region" description="Helical" evidence="2">
    <location>
        <begin position="48"/>
        <end position="67"/>
    </location>
</feature>
<feature type="domain" description="Peptidase M56" evidence="3">
    <location>
        <begin position="105"/>
        <end position="302"/>
    </location>
</feature>
<keyword evidence="1" id="KW-0175">Coiled coil</keyword>
<reference evidence="4 5" key="1">
    <citation type="submission" date="2019-07" db="EMBL/GenBank/DDBJ databases">
        <title>Whole genome shotgun sequence of Cyclobacterium qasimii NBRC 106168.</title>
        <authorList>
            <person name="Hosoyama A."/>
            <person name="Uohara A."/>
            <person name="Ohji S."/>
            <person name="Ichikawa N."/>
        </authorList>
    </citation>
    <scope>NUCLEOTIDE SEQUENCE [LARGE SCALE GENOMIC DNA]</scope>
    <source>
        <strain evidence="4 5">NBRC 106168</strain>
    </source>
</reference>
<dbReference type="CDD" id="cd07341">
    <property type="entry name" value="M56_BlaR1_MecR1_like"/>
    <property type="match status" value="1"/>
</dbReference>
<keyword evidence="5" id="KW-1185">Reference proteome</keyword>
<dbReference type="Proteomes" id="UP000321301">
    <property type="component" value="Unassembled WGS sequence"/>
</dbReference>
<name>A0A512CBL5_9BACT</name>
<dbReference type="Pfam" id="PF05569">
    <property type="entry name" value="Peptidase_M56"/>
    <property type="match status" value="1"/>
</dbReference>
<comment type="caution">
    <text evidence="4">The sequence shown here is derived from an EMBL/GenBank/DDBJ whole genome shotgun (WGS) entry which is preliminary data.</text>
</comment>
<dbReference type="EMBL" id="BJYV01000008">
    <property type="protein sequence ID" value="GEO21599.1"/>
    <property type="molecule type" value="Genomic_DNA"/>
</dbReference>
<organism evidence="4 5">
    <name type="scientific">Cyclobacterium qasimii</name>
    <dbReference type="NCBI Taxonomy" id="1350429"/>
    <lineage>
        <taxon>Bacteria</taxon>
        <taxon>Pseudomonadati</taxon>
        <taxon>Bacteroidota</taxon>
        <taxon>Cytophagia</taxon>
        <taxon>Cytophagales</taxon>
        <taxon>Cyclobacteriaceae</taxon>
        <taxon>Cyclobacterium</taxon>
    </lineage>
</organism>
<proteinExistence type="predicted"/>
<dbReference type="RefSeq" id="WP_020890738.1">
    <property type="nucleotide sequence ID" value="NZ_BJYV01000008.1"/>
</dbReference>